<dbReference type="EMBL" id="CP029343">
    <property type="protein sequence ID" value="AWL06436.1"/>
    <property type="molecule type" value="Genomic_DNA"/>
</dbReference>
<dbReference type="InterPro" id="IPR010126">
    <property type="entry name" value="Esterase_phb"/>
</dbReference>
<organism evidence="4 5">
    <name type="scientific">Massilia oculi</name>
    <dbReference type="NCBI Taxonomy" id="945844"/>
    <lineage>
        <taxon>Bacteria</taxon>
        <taxon>Pseudomonadati</taxon>
        <taxon>Pseudomonadota</taxon>
        <taxon>Betaproteobacteria</taxon>
        <taxon>Burkholderiales</taxon>
        <taxon>Oxalobacteraceae</taxon>
        <taxon>Telluria group</taxon>
        <taxon>Massilia</taxon>
    </lineage>
</organism>
<dbReference type="NCBIfam" id="TIGR01840">
    <property type="entry name" value="esterase_phb"/>
    <property type="match status" value="1"/>
</dbReference>
<evidence type="ECO:0000256" key="2">
    <source>
        <dbReference type="ARBA" id="ARBA00022801"/>
    </source>
</evidence>
<evidence type="ECO:0000256" key="1">
    <source>
        <dbReference type="ARBA" id="ARBA00022729"/>
    </source>
</evidence>
<keyword evidence="5" id="KW-1185">Reference proteome</keyword>
<protein>
    <submittedName>
        <fullName evidence="4">PHB depolymerase esterase</fullName>
    </submittedName>
</protein>
<keyword evidence="1" id="KW-0732">Signal</keyword>
<accession>A0A2S2DNL3</accession>
<evidence type="ECO:0000256" key="3">
    <source>
        <dbReference type="SAM" id="MobiDB-lite"/>
    </source>
</evidence>
<dbReference type="Proteomes" id="UP000245820">
    <property type="component" value="Chromosome"/>
</dbReference>
<feature type="region of interest" description="Disordered" evidence="3">
    <location>
        <begin position="36"/>
        <end position="57"/>
    </location>
</feature>
<dbReference type="RefSeq" id="WP_109346753.1">
    <property type="nucleotide sequence ID" value="NZ_CP029343.1"/>
</dbReference>
<name>A0A2S2DNL3_9BURK</name>
<dbReference type="PANTHER" id="PTHR43037">
    <property type="entry name" value="UNNAMED PRODUCT-RELATED"/>
    <property type="match status" value="1"/>
</dbReference>
<dbReference type="Pfam" id="PF10503">
    <property type="entry name" value="Esterase_PHB"/>
    <property type="match status" value="1"/>
</dbReference>
<dbReference type="GO" id="GO:0005576">
    <property type="term" value="C:extracellular region"/>
    <property type="evidence" value="ECO:0007669"/>
    <property type="project" value="InterPro"/>
</dbReference>
<reference evidence="4 5" key="1">
    <citation type="submission" date="2018-05" db="EMBL/GenBank/DDBJ databases">
        <title>Complete genome sequence of Massilia oculi sp. nov. CCUG 43427T (=DSM 26321T), the type strain of M. oculi, and comparison with genome sequences of other Massilia strains.</title>
        <authorList>
            <person name="Zhu B."/>
        </authorList>
    </citation>
    <scope>NUCLEOTIDE SEQUENCE [LARGE SCALE GENOMIC DNA]</scope>
    <source>
        <strain evidence="4 5">CCUG 43427</strain>
    </source>
</reference>
<gene>
    <name evidence="4" type="ORF">DIR46_19675</name>
</gene>
<dbReference type="Gene3D" id="3.40.50.1820">
    <property type="entry name" value="alpha/beta hydrolase"/>
    <property type="match status" value="1"/>
</dbReference>
<sequence length="365" mass="39757">MAKSTPTTRLLRDLTRAAGSQRKLVAKLFDIYGATPSARANARPPRPARQKTAPQAQARLPAASGRWFEGHHLLPYWLYLPRRTPEHAAQAGWPLVVMLHGCHQTASEFAQGTRMNRLAQAKGYAVLYPQQPVSAQAQRCWRWFNRAAQEGRGETGALAALIDHVCAQHRIDRHRIYACGLSAGAGMAAVLALNHPELIAAIGMHSGPMFGACHTQLGALHVMHRGAGAQADAAIHTLLDRHALGSPGTPGRSLPPMPALLIHGEDDPVVNHVNQQQLARQWLRLNGIPLATASRVTVKPAGRGGASNAHEIHDFTVRRKVMVRVVRIAGLRHAWSGGDPALRFNARARPDASRMMLAFFGAHRR</sequence>
<dbReference type="SUPFAM" id="SSF53474">
    <property type="entry name" value="alpha/beta-Hydrolases"/>
    <property type="match status" value="1"/>
</dbReference>
<evidence type="ECO:0000313" key="5">
    <source>
        <dbReference type="Proteomes" id="UP000245820"/>
    </source>
</evidence>
<proteinExistence type="predicted"/>
<evidence type="ECO:0000313" key="4">
    <source>
        <dbReference type="EMBL" id="AWL06436.1"/>
    </source>
</evidence>
<dbReference type="InterPro" id="IPR029058">
    <property type="entry name" value="AB_hydrolase_fold"/>
</dbReference>
<dbReference type="PANTHER" id="PTHR43037:SF1">
    <property type="entry name" value="BLL1128 PROTEIN"/>
    <property type="match status" value="1"/>
</dbReference>
<dbReference type="OrthoDB" id="9767239at2"/>
<dbReference type="KEGG" id="mtim:DIR46_19675"/>
<dbReference type="GO" id="GO:0016787">
    <property type="term" value="F:hydrolase activity"/>
    <property type="evidence" value="ECO:0007669"/>
    <property type="project" value="UniProtKB-KW"/>
</dbReference>
<keyword evidence="2" id="KW-0378">Hydrolase</keyword>
<dbReference type="AlphaFoldDB" id="A0A2S2DNL3"/>
<dbReference type="InterPro" id="IPR050955">
    <property type="entry name" value="Plant_Biomass_Hydrol_Est"/>
</dbReference>